<feature type="region of interest" description="Disordered" evidence="7">
    <location>
        <begin position="250"/>
        <end position="276"/>
    </location>
</feature>
<evidence type="ECO:0000256" key="2">
    <source>
        <dbReference type="ARBA" id="ARBA00022771"/>
    </source>
</evidence>
<dbReference type="InterPro" id="IPR000571">
    <property type="entry name" value="Znf_CCCH"/>
</dbReference>
<feature type="compositionally biased region" description="Basic and acidic residues" evidence="7">
    <location>
        <begin position="335"/>
        <end position="345"/>
    </location>
</feature>
<dbReference type="EMBL" id="GIBP01000733">
    <property type="protein sequence ID" value="NDV29702.1"/>
    <property type="molecule type" value="Transcribed_RNA"/>
</dbReference>
<dbReference type="GO" id="GO:0008270">
    <property type="term" value="F:zinc ion binding"/>
    <property type="evidence" value="ECO:0007669"/>
    <property type="project" value="UniProtKB-KW"/>
</dbReference>
<dbReference type="GO" id="GO:0005634">
    <property type="term" value="C:nucleus"/>
    <property type="evidence" value="ECO:0007669"/>
    <property type="project" value="TreeGrafter"/>
</dbReference>
<dbReference type="PANTHER" id="PTHR14398">
    <property type="entry name" value="RNA RECOGNITION RRM/RNP DOMAIN"/>
    <property type="match status" value="1"/>
</dbReference>
<dbReference type="AlphaFoldDB" id="A0A6B2KYD5"/>
<dbReference type="InterPro" id="IPR035979">
    <property type="entry name" value="RBD_domain_sf"/>
</dbReference>
<dbReference type="EMBL" id="GIBP01000735">
    <property type="protein sequence ID" value="NDV29704.1"/>
    <property type="molecule type" value="Transcribed_RNA"/>
</dbReference>
<dbReference type="Pfam" id="PF00642">
    <property type="entry name" value="zf-CCCH"/>
    <property type="match status" value="1"/>
</dbReference>
<evidence type="ECO:0000256" key="7">
    <source>
        <dbReference type="SAM" id="MobiDB-lite"/>
    </source>
</evidence>
<feature type="region of interest" description="Disordered" evidence="7">
    <location>
        <begin position="335"/>
        <end position="359"/>
    </location>
</feature>
<organism evidence="10">
    <name type="scientific">Arcella intermedia</name>
    <dbReference type="NCBI Taxonomy" id="1963864"/>
    <lineage>
        <taxon>Eukaryota</taxon>
        <taxon>Amoebozoa</taxon>
        <taxon>Tubulinea</taxon>
        <taxon>Elardia</taxon>
        <taxon>Arcellinida</taxon>
        <taxon>Sphaerothecina</taxon>
        <taxon>Arcellidae</taxon>
        <taxon>Arcella</taxon>
    </lineage>
</organism>
<keyword evidence="4 5" id="KW-0694">RNA-binding</keyword>
<keyword evidence="2 6" id="KW-0863">Zinc-finger</keyword>
<protein>
    <recommendedName>
        <fullName evidence="11">C3H1-type domain-containing protein</fullName>
    </recommendedName>
</protein>
<dbReference type="PANTHER" id="PTHR14398:SF0">
    <property type="entry name" value="ZINC FINGER PROTEIN SWM"/>
    <property type="match status" value="1"/>
</dbReference>
<dbReference type="SMART" id="SM00360">
    <property type="entry name" value="RRM"/>
    <property type="match status" value="2"/>
</dbReference>
<dbReference type="PROSITE" id="PS50103">
    <property type="entry name" value="ZF_C3H1"/>
    <property type="match status" value="1"/>
</dbReference>
<feature type="compositionally biased region" description="Basic and acidic residues" evidence="7">
    <location>
        <begin position="569"/>
        <end position="586"/>
    </location>
</feature>
<feature type="domain" description="RRM" evidence="8">
    <location>
        <begin position="378"/>
        <end position="450"/>
    </location>
</feature>
<evidence type="ECO:0000256" key="3">
    <source>
        <dbReference type="ARBA" id="ARBA00022833"/>
    </source>
</evidence>
<evidence type="ECO:0000256" key="4">
    <source>
        <dbReference type="ARBA" id="ARBA00022884"/>
    </source>
</evidence>
<dbReference type="SUPFAM" id="SSF54928">
    <property type="entry name" value="RNA-binding domain, RBD"/>
    <property type="match status" value="1"/>
</dbReference>
<dbReference type="Gene3D" id="3.30.70.330">
    <property type="match status" value="2"/>
</dbReference>
<dbReference type="SUPFAM" id="SSF90229">
    <property type="entry name" value="CCCH zinc finger"/>
    <property type="match status" value="1"/>
</dbReference>
<feature type="domain" description="C3H1-type" evidence="9">
    <location>
        <begin position="197"/>
        <end position="225"/>
    </location>
</feature>
<feature type="zinc finger region" description="C3H1-type" evidence="6">
    <location>
        <begin position="197"/>
        <end position="225"/>
    </location>
</feature>
<evidence type="ECO:0000256" key="6">
    <source>
        <dbReference type="PROSITE-ProRule" id="PRU00723"/>
    </source>
</evidence>
<feature type="region of interest" description="Disordered" evidence="7">
    <location>
        <begin position="83"/>
        <end position="181"/>
    </location>
</feature>
<feature type="region of interest" description="Disordered" evidence="7">
    <location>
        <begin position="603"/>
        <end position="639"/>
    </location>
</feature>
<feature type="compositionally biased region" description="Acidic residues" evidence="7">
    <location>
        <begin position="752"/>
        <end position="761"/>
    </location>
</feature>
<dbReference type="GO" id="GO:0003723">
    <property type="term" value="F:RNA binding"/>
    <property type="evidence" value="ECO:0007669"/>
    <property type="project" value="UniProtKB-UniRule"/>
</dbReference>
<evidence type="ECO:0000259" key="9">
    <source>
        <dbReference type="PROSITE" id="PS50103"/>
    </source>
</evidence>
<feature type="compositionally biased region" description="Basic residues" evidence="7">
    <location>
        <begin position="251"/>
        <end position="262"/>
    </location>
</feature>
<dbReference type="Pfam" id="PF00076">
    <property type="entry name" value="RRM_1"/>
    <property type="match status" value="1"/>
</dbReference>
<name>A0A6B2KYD5_9EUKA</name>
<feature type="region of interest" description="Disordered" evidence="7">
    <location>
        <begin position="713"/>
        <end position="761"/>
    </location>
</feature>
<proteinExistence type="predicted"/>
<dbReference type="PROSITE" id="PS50102">
    <property type="entry name" value="RRM"/>
    <property type="match status" value="1"/>
</dbReference>
<keyword evidence="3 6" id="KW-0862">Zinc</keyword>
<dbReference type="CDD" id="cd12257">
    <property type="entry name" value="RRM1_RBM26_like"/>
    <property type="match status" value="1"/>
</dbReference>
<dbReference type="InterPro" id="IPR036855">
    <property type="entry name" value="Znf_CCCH_sf"/>
</dbReference>
<feature type="compositionally biased region" description="Basic and acidic residues" evidence="7">
    <location>
        <begin position="99"/>
        <end position="181"/>
    </location>
</feature>
<evidence type="ECO:0000259" key="8">
    <source>
        <dbReference type="PROSITE" id="PS50102"/>
    </source>
</evidence>
<feature type="compositionally biased region" description="Acidic residues" evidence="7">
    <location>
        <begin position="729"/>
        <end position="739"/>
    </location>
</feature>
<evidence type="ECO:0000313" key="10">
    <source>
        <dbReference type="EMBL" id="NDV29702.1"/>
    </source>
</evidence>
<keyword evidence="1 6" id="KW-0479">Metal-binding</keyword>
<dbReference type="InterPro" id="IPR000504">
    <property type="entry name" value="RRM_dom"/>
</dbReference>
<reference evidence="10" key="1">
    <citation type="journal article" date="2020" name="J. Eukaryot. Microbiol.">
        <title>De novo Sequencing, Assembly and Annotation of the Transcriptome for the Free-Living Testate Amoeba Arcella intermedia.</title>
        <authorList>
            <person name="Ribeiro G.M."/>
            <person name="Porfirio-Sousa A.L."/>
            <person name="Maurer-Alcala X.X."/>
            <person name="Katz L.A."/>
            <person name="Lahr D.J.G."/>
        </authorList>
    </citation>
    <scope>NUCLEOTIDE SEQUENCE</scope>
</reference>
<dbReference type="InterPro" id="IPR045137">
    <property type="entry name" value="RBM26/27"/>
</dbReference>
<evidence type="ECO:0008006" key="11">
    <source>
        <dbReference type="Google" id="ProtNLM"/>
    </source>
</evidence>
<evidence type="ECO:0000256" key="5">
    <source>
        <dbReference type="PROSITE-ProRule" id="PRU00176"/>
    </source>
</evidence>
<dbReference type="InterPro" id="IPR012677">
    <property type="entry name" value="Nucleotide-bd_a/b_plait_sf"/>
</dbReference>
<feature type="region of interest" description="Disordered" evidence="7">
    <location>
        <begin position="549"/>
        <end position="586"/>
    </location>
</feature>
<dbReference type="SMART" id="SM00356">
    <property type="entry name" value="ZnF_C3H1"/>
    <property type="match status" value="1"/>
</dbReference>
<accession>A0A6B2KYD5</accession>
<sequence length="761" mass="87002">MTPISQAEPSLLASYTLALVKRDKSFEELKTKCEEELDTFLHEETKPFVETLFDILKDINDPSYMADKLRRLIDADDEERIEIEQSHKLSKTMVDEDSPSDKSQKPSRKRERDYDTSKRERDSPEARSHSGERRARDKRERSRYDRRHEEEGEGKRREEEGDRRKEENHDKRREEDNGLRRRVPIKREGNRLRKFDNREKDKCPDYFERGWCERGDSCPFEHGQDRMIMDLQELEQQVLQQQDVSTSFRGNRGRHRINRGRGRSTFNANPGFPKRLPENLPYTGPARFPFPGEILPGIVPTAMNGYPSAVIPMGNEMEEDNVSVDLLYRQSIKDTENTTEKKTEEENNNEDVVSPGKEVKKKKDFRASHLKAKDVNATSLTVVSIPHTCNTVGKLHEHFSKFGHIVNVEVIQSHKKAVVKFSSHNDALKAIKSPEAVLGNRFIKVYWTTDDEITEHKHEEKQKSQEEINKFFEEKKKAKVEAVKAVKKQQDELTTKKLEQIKEKQKMLNQLIELSKKAHVTPQTKSSILEKIAALSSSIKTDLATVSKSAAKAPKVPPKPKQVVTPKPVPKEPETEGDAEAKKEVEHISALQSKLETLQEKAKQLGITETGRRRGRGGRWTPSGRATRGRGGRSWGRSGLTLDNRTATFRLIAPHEGNLNEDVLKEHFSQFGRVLEVKIEGPDALVKMDTRHSAELAVKKGAVINEHQTNISWYNETPDGAEANGAEEGAPEEEAEPVVEEFYRKDGGASDSDNDDDSWRR</sequence>
<evidence type="ECO:0000256" key="1">
    <source>
        <dbReference type="ARBA" id="ARBA00022723"/>
    </source>
</evidence>
<dbReference type="CDD" id="cd00590">
    <property type="entry name" value="RRM_SF"/>
    <property type="match status" value="1"/>
</dbReference>